<dbReference type="PANTHER" id="PTHR43649">
    <property type="entry name" value="ARABINOSE-BINDING PROTEIN-RELATED"/>
    <property type="match status" value="1"/>
</dbReference>
<evidence type="ECO:0000256" key="1">
    <source>
        <dbReference type="ARBA" id="ARBA00008520"/>
    </source>
</evidence>
<evidence type="ECO:0000256" key="2">
    <source>
        <dbReference type="SAM" id="SignalP"/>
    </source>
</evidence>
<proteinExistence type="inferred from homology"/>
<dbReference type="SUPFAM" id="SSF53850">
    <property type="entry name" value="Periplasmic binding protein-like II"/>
    <property type="match status" value="1"/>
</dbReference>
<reference evidence="3 4" key="2">
    <citation type="journal article" date="2016" name="J. Biotechnol.">
        <title>Complete genome sequence of Arthrobacter alpinus ERGS4:06, a yellow pigmented bacterium tolerant to cold and radiations isolated from Sikkim Himalaya.</title>
        <authorList>
            <person name="Kumar R."/>
            <person name="Singh D."/>
            <person name="Swarnkar M.K."/>
            <person name="Singh A.K."/>
            <person name="Kumar S."/>
        </authorList>
    </citation>
    <scope>NUCLEOTIDE SEQUENCE [LARGE SCALE GENOMIC DNA]</scope>
    <source>
        <strain evidence="3 4">ERGS4:06</strain>
    </source>
</reference>
<gene>
    <name evidence="3" type="ORF">AS189_15910</name>
</gene>
<dbReference type="InterPro" id="IPR019546">
    <property type="entry name" value="TAT_signal_bac_arc"/>
</dbReference>
<evidence type="ECO:0000313" key="4">
    <source>
        <dbReference type="Proteomes" id="UP000059574"/>
    </source>
</evidence>
<keyword evidence="2" id="KW-0732">Signal</keyword>
<accession>A0A0S2M1X1</accession>
<dbReference type="InterPro" id="IPR006311">
    <property type="entry name" value="TAT_signal"/>
</dbReference>
<dbReference type="Proteomes" id="UP000059574">
    <property type="component" value="Chromosome"/>
</dbReference>
<feature type="chain" id="PRO_5039091986" evidence="2">
    <location>
        <begin position="35"/>
        <end position="561"/>
    </location>
</feature>
<feature type="signal peptide" evidence="2">
    <location>
        <begin position="1"/>
        <end position="34"/>
    </location>
</feature>
<dbReference type="OrthoDB" id="2513152at2"/>
<dbReference type="Gene3D" id="3.40.190.10">
    <property type="entry name" value="Periplasmic binding protein-like II"/>
    <property type="match status" value="1"/>
</dbReference>
<dbReference type="PROSITE" id="PS51257">
    <property type="entry name" value="PROKAR_LIPOPROTEIN"/>
    <property type="match status" value="1"/>
</dbReference>
<dbReference type="InterPro" id="IPR050490">
    <property type="entry name" value="Bact_solute-bd_prot1"/>
</dbReference>
<sequence>MKRSINTVGISRRNFLGLAGISVAAVALSGTLSACNGGAGGKSGGAEASKAVVLPTYKEFTDVVADLPGNAEGLEAGFINMPKPVASTTAKPLTGPVSVLSETFEIMAPAMPDNPFWQRLNTSLGGEFNMQIVEDTGDGYPAKFATILAGDTLPDLMWIPPNQGLPNVGAMLEAKFEDLTPYLSGDAVLEYPNLAALKPDSWRTAVVNGKIWGAPIPSTPFGQVMLGTKATWSKVGGLNAKDADEFFDKIKELSNPSKQQYALEPAYVNVLNIMTQCLGAPNGWAVNEDRSLTHLYETEAYVAGLEYVAKLFAAGAFYPDVNMTNTKTRIVNGSLGAMVVSGPRDVGTFRALDADADIELLVPFSFDGKLTPSYNMGYGTVGFTAFKKTDEKRIKEQLALVNWLSAPFGTEEYLEKNYGVAGKDFDFDADGNPILNAEGLKNLPGVVSALNIMTAPERVNFNPGFPDVTNYVYEAEKKLLEFAWRNPTNGSYSDTNAKVGPKITKIIRDKTVDIITGRAKVSEHAEVLKRWKSEGGDKIREEYQADLNVEAPVFTLQTPSK</sequence>
<dbReference type="RefSeq" id="WP_062291051.1">
    <property type="nucleotide sequence ID" value="NZ_CP013200.1"/>
</dbReference>
<dbReference type="AlphaFoldDB" id="A0A0S2M1X1"/>
<comment type="similarity">
    <text evidence="1">Belongs to the bacterial solute-binding protein 1 family.</text>
</comment>
<protein>
    <submittedName>
        <fullName evidence="3">Sugar ABC transporter substrate-binding protein</fullName>
    </submittedName>
</protein>
<evidence type="ECO:0000313" key="3">
    <source>
        <dbReference type="EMBL" id="ALO67695.1"/>
    </source>
</evidence>
<dbReference type="NCBIfam" id="TIGR01409">
    <property type="entry name" value="TAT_signal_seq"/>
    <property type="match status" value="1"/>
</dbReference>
<dbReference type="PROSITE" id="PS51318">
    <property type="entry name" value="TAT"/>
    <property type="match status" value="1"/>
</dbReference>
<dbReference type="EMBL" id="CP013200">
    <property type="protein sequence ID" value="ALO67695.1"/>
    <property type="molecule type" value="Genomic_DNA"/>
</dbReference>
<reference evidence="4" key="1">
    <citation type="submission" date="2015-11" db="EMBL/GenBank/DDBJ databases">
        <authorList>
            <person name="Kumar R."/>
            <person name="Singh D."/>
            <person name="Swarnkar M.K."/>
            <person name="Singh A.K."/>
            <person name="Kumar S."/>
        </authorList>
    </citation>
    <scope>NUCLEOTIDE SEQUENCE [LARGE SCALE GENOMIC DNA]</scope>
    <source>
        <strain evidence="4">ERGS4:06</strain>
    </source>
</reference>
<dbReference type="PANTHER" id="PTHR43649:SF31">
    <property type="entry name" value="SN-GLYCEROL-3-PHOSPHATE-BINDING PERIPLASMIC PROTEIN UGPB"/>
    <property type="match status" value="1"/>
</dbReference>
<name>A0A0S2M1X1_9MICC</name>
<organism evidence="3 4">
    <name type="scientific">Arthrobacter alpinus</name>
    <dbReference type="NCBI Taxonomy" id="656366"/>
    <lineage>
        <taxon>Bacteria</taxon>
        <taxon>Bacillati</taxon>
        <taxon>Actinomycetota</taxon>
        <taxon>Actinomycetes</taxon>
        <taxon>Micrococcales</taxon>
        <taxon>Micrococcaceae</taxon>
        <taxon>Arthrobacter</taxon>
    </lineage>
</organism>